<organism evidence="2 3">
    <name type="scientific">Pseudodesulfovibrio piezophilus (strain DSM 21447 / JCM 15486 / C1TLV30)</name>
    <name type="common">Desulfovibrio piezophilus</name>
    <dbReference type="NCBI Taxonomy" id="1322246"/>
    <lineage>
        <taxon>Bacteria</taxon>
        <taxon>Pseudomonadati</taxon>
        <taxon>Thermodesulfobacteriota</taxon>
        <taxon>Desulfovibrionia</taxon>
        <taxon>Desulfovibrionales</taxon>
        <taxon>Desulfovibrionaceae</taxon>
    </lineage>
</organism>
<dbReference type="HOGENOM" id="CLU_620701_0_0_7"/>
<keyword evidence="3" id="KW-1185">Reference proteome</keyword>
<evidence type="ECO:0000313" key="3">
    <source>
        <dbReference type="Proteomes" id="UP000011724"/>
    </source>
</evidence>
<feature type="compositionally biased region" description="Basic and acidic residues" evidence="1">
    <location>
        <begin position="270"/>
        <end position="292"/>
    </location>
</feature>
<protein>
    <recommendedName>
        <fullName evidence="4">Peptidase C51 domain-containing protein</fullName>
    </recommendedName>
</protein>
<sequence length="441" mass="48737">MFDFGKSLLNMDPDEQKKMLDNATPGQRKLALEVGIGIKNQNQRQQPKQQKRDAYHDLDRLNTIVEKENEAHDFFGKGLADWQKNVTGNKPSKDATNLKKQFDDYEHGILSDLPKGGKRHGALSETLPKIKKGFLQQGHQFALDKLNERSRSVLDKGLQRLAKGALGASGDNDIQAHDDAAFDLINKYVMSEAKFDENDANAMYDKYLSYAGVDLEKARASENEEVPGAKPGFKMEDAEMYAENDTGTVSDAGGKEETEAQGPKIAGKGNTEEKSENKQRTKEAGADHDVKPKAWSTEHSAYVAKKYVGSDAWAKFKSKDDFGWGKTKCNKFAYDVLKENGTPVPLIHEGNNPLSNDMYPPVAADWANKDMELDGWVVVDDPKPGDVAASSEHVGIVSGDGKTVSASSIKNKVVENDWGFREGQAGEITYRRYVGKTGNQR</sequence>
<dbReference type="Proteomes" id="UP000011724">
    <property type="component" value="Chromosome"/>
</dbReference>
<gene>
    <name evidence="2" type="ordered locus">BN4_11274</name>
</gene>
<evidence type="ECO:0008006" key="4">
    <source>
        <dbReference type="Google" id="ProtNLM"/>
    </source>
</evidence>
<dbReference type="KEGG" id="dpi:BN4_11274"/>
<reference evidence="3" key="2">
    <citation type="journal article" date="2013" name="Stand. Genomic Sci.">
        <title>Complete genome sequence of Desulfocapsa sulfexigens, a marine deltaproteobacterium specialized in disproportionating inorganic sulfur compounds.</title>
        <authorList>
            <person name="Finster K.W."/>
            <person name="Kjeldsen K.U."/>
            <person name="Kube M."/>
            <person name="Reinhardt R."/>
            <person name="Mussmann M."/>
            <person name="Amann R."/>
            <person name="Schreiber L."/>
        </authorList>
    </citation>
    <scope>NUCLEOTIDE SEQUENCE [LARGE SCALE GENOMIC DNA]</scope>
    <source>
        <strain evidence="3">DSM 10523 / SB164P1</strain>
    </source>
</reference>
<dbReference type="Gene3D" id="3.90.1720.10">
    <property type="entry name" value="endopeptidase domain like (from Nostoc punctiforme)"/>
    <property type="match status" value="1"/>
</dbReference>
<dbReference type="RefSeq" id="WP_015414559.1">
    <property type="nucleotide sequence ID" value="NC_020409.1"/>
</dbReference>
<reference evidence="2 3" key="1">
    <citation type="journal article" date="2013" name="PLoS ONE">
        <title>The first genomic and proteomic characterization of a deep-sea sulfate reducer: insights into the piezophilic lifestyle of Desulfovibrio piezophilus.</title>
        <authorList>
            <person name="Pradel N."/>
            <person name="Ji B."/>
            <person name="Gimenez G."/>
            <person name="Talla E."/>
            <person name="Lenoble P."/>
            <person name="Garel M."/>
            <person name="Tamburini C."/>
            <person name="Fourquet P."/>
            <person name="Lebrun R."/>
            <person name="Bertin P."/>
            <person name="Denis Y."/>
            <person name="Pophillat M."/>
            <person name="Barbe V."/>
            <person name="Ollivier B."/>
            <person name="Dolla A."/>
        </authorList>
    </citation>
    <scope>NUCLEOTIDE SEQUENCE [LARGE SCALE GENOMIC DNA]</scope>
    <source>
        <strain evidence="3">DSM 10523 / SB164P1</strain>
    </source>
</reference>
<feature type="region of interest" description="Disordered" evidence="1">
    <location>
        <begin position="1"/>
        <end position="25"/>
    </location>
</feature>
<accession>M1WJU6</accession>
<dbReference type="AlphaFoldDB" id="M1WJU6"/>
<dbReference type="InterPro" id="IPR038765">
    <property type="entry name" value="Papain-like_cys_pep_sf"/>
</dbReference>
<dbReference type="PATRIC" id="fig|879567.3.peg.1323"/>
<dbReference type="SUPFAM" id="SSF54001">
    <property type="entry name" value="Cysteine proteinases"/>
    <property type="match status" value="1"/>
</dbReference>
<evidence type="ECO:0000313" key="2">
    <source>
        <dbReference type="EMBL" id="CCH48511.1"/>
    </source>
</evidence>
<feature type="compositionally biased region" description="Low complexity" evidence="1">
    <location>
        <begin position="39"/>
        <end position="48"/>
    </location>
</feature>
<feature type="region of interest" description="Disordered" evidence="1">
    <location>
        <begin position="36"/>
        <end position="55"/>
    </location>
</feature>
<proteinExistence type="predicted"/>
<dbReference type="EMBL" id="FO203427">
    <property type="protein sequence ID" value="CCH48511.1"/>
    <property type="molecule type" value="Genomic_DNA"/>
</dbReference>
<feature type="region of interest" description="Disordered" evidence="1">
    <location>
        <begin position="245"/>
        <end position="293"/>
    </location>
</feature>
<evidence type="ECO:0000256" key="1">
    <source>
        <dbReference type="SAM" id="MobiDB-lite"/>
    </source>
</evidence>
<dbReference type="STRING" id="1322246.BN4_11274"/>
<name>M1WJU6_PSEP2</name>